<name>A0A0S8GHA4_UNCW3</name>
<evidence type="ECO:0000256" key="1">
    <source>
        <dbReference type="ARBA" id="ARBA00022737"/>
    </source>
</evidence>
<dbReference type="GO" id="GO:0003824">
    <property type="term" value="F:catalytic activity"/>
    <property type="evidence" value="ECO:0007669"/>
    <property type="project" value="InterPro"/>
</dbReference>
<gene>
    <name evidence="3" type="ORF">AMJ87_08005</name>
</gene>
<dbReference type="Pfam" id="PF00432">
    <property type="entry name" value="Prenyltrans"/>
    <property type="match status" value="1"/>
</dbReference>
<dbReference type="InterPro" id="IPR008930">
    <property type="entry name" value="Terpenoid_cyclase/PrenylTrfase"/>
</dbReference>
<dbReference type="Gene3D" id="1.50.10.20">
    <property type="match status" value="2"/>
</dbReference>
<evidence type="ECO:0000313" key="3">
    <source>
        <dbReference type="EMBL" id="KPK71002.1"/>
    </source>
</evidence>
<sequence>MRRRSKRFDSTRVIRWLLEEENPSVRYFALTDLLHKTEQNTDVCDAKRALHQSTVVKKILSKQKRGGFWEDRDNPYDPKYRASYWTLMLLAQLGADQTDPQVKKACEFILRFQHRQGGFSSETEKTARRVFTWRRQRGKAVPPRAEWVRSYVREGQLTCLTGNVLTALMRTGYRPQDRVQKALAWLVQVQNVDGGWLCPYWRAHVNDTHGGFYGTICPLEAFSMVRQKDRTKAMKQAIERGIEFLLMHRLYKADHHKFRVIKKSWCAFGFPYFYGYDILRGLDVVTRLGCVDDARLSDAVNVLVSKRKNDGTWVLDKSPMGRMYVNLEPKGKPSKWITLIALRTLARLKCASTAQ</sequence>
<accession>A0A0S8GHA4</accession>
<evidence type="ECO:0000313" key="4">
    <source>
        <dbReference type="Proteomes" id="UP000051096"/>
    </source>
</evidence>
<organism evidence="3 4">
    <name type="scientific">candidate division WOR_3 bacterium SM23_60</name>
    <dbReference type="NCBI Taxonomy" id="1703780"/>
    <lineage>
        <taxon>Bacteria</taxon>
        <taxon>Bacteria division WOR-3</taxon>
    </lineage>
</organism>
<dbReference type="InterPro" id="IPR001330">
    <property type="entry name" value="Prenyltrans"/>
</dbReference>
<comment type="caution">
    <text evidence="3">The sequence shown here is derived from an EMBL/GenBank/DDBJ whole genome shotgun (WGS) entry which is preliminary data.</text>
</comment>
<reference evidence="3 4" key="1">
    <citation type="journal article" date="2015" name="Microbiome">
        <title>Genomic resolution of linkages in carbon, nitrogen, and sulfur cycling among widespread estuary sediment bacteria.</title>
        <authorList>
            <person name="Baker B.J."/>
            <person name="Lazar C.S."/>
            <person name="Teske A.P."/>
            <person name="Dick G.J."/>
        </authorList>
    </citation>
    <scope>NUCLEOTIDE SEQUENCE [LARGE SCALE GENOMIC DNA]</scope>
    <source>
        <strain evidence="3">SM23_60</strain>
    </source>
</reference>
<dbReference type="SUPFAM" id="SSF48239">
    <property type="entry name" value="Terpenoid cyclases/Protein prenyltransferases"/>
    <property type="match status" value="2"/>
</dbReference>
<dbReference type="EMBL" id="LJUO01000075">
    <property type="protein sequence ID" value="KPK71002.1"/>
    <property type="molecule type" value="Genomic_DNA"/>
</dbReference>
<dbReference type="CDD" id="cd00688">
    <property type="entry name" value="ISOPREN_C2_like"/>
    <property type="match status" value="1"/>
</dbReference>
<evidence type="ECO:0000259" key="2">
    <source>
        <dbReference type="Pfam" id="PF00432"/>
    </source>
</evidence>
<protein>
    <recommendedName>
        <fullName evidence="2">Prenyltransferase alpha-alpha toroid domain-containing protein</fullName>
    </recommendedName>
</protein>
<proteinExistence type="predicted"/>
<feature type="domain" description="Prenyltransferase alpha-alpha toroid" evidence="2">
    <location>
        <begin position="19"/>
        <end position="244"/>
    </location>
</feature>
<dbReference type="Proteomes" id="UP000051096">
    <property type="component" value="Unassembled WGS sequence"/>
</dbReference>
<dbReference type="AlphaFoldDB" id="A0A0S8GHA4"/>
<keyword evidence="1" id="KW-0677">Repeat</keyword>